<dbReference type="EMBL" id="QENQ01000001">
    <property type="protein sequence ID" value="PVX30592.1"/>
    <property type="molecule type" value="Genomic_DNA"/>
</dbReference>
<dbReference type="SUPFAM" id="SSF47741">
    <property type="entry name" value="CO dehydrogenase ISP C-domain like"/>
    <property type="match status" value="1"/>
</dbReference>
<dbReference type="Pfam" id="PF00111">
    <property type="entry name" value="Fer2"/>
    <property type="match status" value="1"/>
</dbReference>
<accession>A0A2U0SGX3</accession>
<name>A0A2U0SGX3_9SPHN</name>
<dbReference type="CDD" id="cd00207">
    <property type="entry name" value="fer2"/>
    <property type="match status" value="1"/>
</dbReference>
<keyword evidence="2" id="KW-0479">Metal-binding</keyword>
<dbReference type="GO" id="GO:0051537">
    <property type="term" value="F:2 iron, 2 sulfur cluster binding"/>
    <property type="evidence" value="ECO:0007669"/>
    <property type="project" value="UniProtKB-KW"/>
</dbReference>
<dbReference type="GO" id="GO:0046872">
    <property type="term" value="F:metal ion binding"/>
    <property type="evidence" value="ECO:0007669"/>
    <property type="project" value="UniProtKB-KW"/>
</dbReference>
<keyword evidence="4" id="KW-0408">Iron</keyword>
<dbReference type="InterPro" id="IPR036010">
    <property type="entry name" value="2Fe-2S_ferredoxin-like_sf"/>
</dbReference>
<dbReference type="RefSeq" id="WP_116470002.1">
    <property type="nucleotide sequence ID" value="NZ_QENQ01000001.1"/>
</dbReference>
<dbReference type="PANTHER" id="PTHR44379:SF6">
    <property type="entry name" value="BLR6046 PROTEIN"/>
    <property type="match status" value="1"/>
</dbReference>
<reference evidence="7 8" key="1">
    <citation type="submission" date="2018-05" db="EMBL/GenBank/DDBJ databases">
        <title>Description of Sphingomonas pokkalii sp nov, isolated from the rhizosphere of saline tolerant pokkali rice and its draft genome analysis.</title>
        <authorList>
            <person name="Menon R."/>
            <person name="Kumari S."/>
            <person name="Rameshkumar N."/>
        </authorList>
    </citation>
    <scope>NUCLEOTIDE SEQUENCE [LARGE SCALE GENOMIC DNA]</scope>
    <source>
        <strain evidence="7 8">L3B27</strain>
    </source>
</reference>
<dbReference type="Gene3D" id="3.10.20.30">
    <property type="match status" value="1"/>
</dbReference>
<feature type="domain" description="2Fe-2S ferredoxin-type" evidence="6">
    <location>
        <begin position="1"/>
        <end position="77"/>
    </location>
</feature>
<keyword evidence="8" id="KW-1185">Reference proteome</keyword>
<evidence type="ECO:0000256" key="1">
    <source>
        <dbReference type="ARBA" id="ARBA00022714"/>
    </source>
</evidence>
<dbReference type="Proteomes" id="UP000245890">
    <property type="component" value="Unassembled WGS sequence"/>
</dbReference>
<dbReference type="InterPro" id="IPR051452">
    <property type="entry name" value="Diverse_Oxidoreductases"/>
</dbReference>
<evidence type="ECO:0000256" key="5">
    <source>
        <dbReference type="ARBA" id="ARBA00023014"/>
    </source>
</evidence>
<dbReference type="AlphaFoldDB" id="A0A2U0SGX3"/>
<protein>
    <submittedName>
        <fullName evidence="7">(2Fe-2S)-binding protein</fullName>
    </submittedName>
</protein>
<dbReference type="Pfam" id="PF01799">
    <property type="entry name" value="Fer2_2"/>
    <property type="match status" value="1"/>
</dbReference>
<dbReference type="SUPFAM" id="SSF54292">
    <property type="entry name" value="2Fe-2S ferredoxin-like"/>
    <property type="match status" value="1"/>
</dbReference>
<evidence type="ECO:0000256" key="4">
    <source>
        <dbReference type="ARBA" id="ARBA00023004"/>
    </source>
</evidence>
<evidence type="ECO:0000259" key="6">
    <source>
        <dbReference type="PROSITE" id="PS51085"/>
    </source>
</evidence>
<evidence type="ECO:0000256" key="2">
    <source>
        <dbReference type="ARBA" id="ARBA00022723"/>
    </source>
</evidence>
<evidence type="ECO:0000256" key="3">
    <source>
        <dbReference type="ARBA" id="ARBA00023002"/>
    </source>
</evidence>
<proteinExistence type="predicted"/>
<organism evidence="7 8">
    <name type="scientific">Sphingomonas pokkalii</name>
    <dbReference type="NCBI Taxonomy" id="2175090"/>
    <lineage>
        <taxon>Bacteria</taxon>
        <taxon>Pseudomonadati</taxon>
        <taxon>Pseudomonadota</taxon>
        <taxon>Alphaproteobacteria</taxon>
        <taxon>Sphingomonadales</taxon>
        <taxon>Sphingomonadaceae</taxon>
        <taxon>Sphingomonas</taxon>
    </lineage>
</organism>
<keyword evidence="3" id="KW-0560">Oxidoreductase</keyword>
<dbReference type="InterPro" id="IPR002888">
    <property type="entry name" value="2Fe-2S-bd"/>
</dbReference>
<evidence type="ECO:0000313" key="8">
    <source>
        <dbReference type="Proteomes" id="UP000245890"/>
    </source>
</evidence>
<dbReference type="GO" id="GO:0016491">
    <property type="term" value="F:oxidoreductase activity"/>
    <property type="evidence" value="ECO:0007669"/>
    <property type="project" value="UniProtKB-KW"/>
</dbReference>
<keyword evidence="5" id="KW-0411">Iron-sulfur</keyword>
<dbReference type="PROSITE" id="PS51085">
    <property type="entry name" value="2FE2S_FER_2"/>
    <property type="match status" value="1"/>
</dbReference>
<dbReference type="InterPro" id="IPR001041">
    <property type="entry name" value="2Fe-2S_ferredoxin-type"/>
</dbReference>
<dbReference type="InterPro" id="IPR006058">
    <property type="entry name" value="2Fe2S_fd_BS"/>
</dbReference>
<dbReference type="PANTHER" id="PTHR44379">
    <property type="entry name" value="OXIDOREDUCTASE WITH IRON-SULFUR SUBUNIT"/>
    <property type="match status" value="1"/>
</dbReference>
<keyword evidence="1" id="KW-0001">2Fe-2S</keyword>
<dbReference type="OrthoDB" id="9792018at2"/>
<dbReference type="InterPro" id="IPR036884">
    <property type="entry name" value="2Fe-2S-bd_dom_sf"/>
</dbReference>
<sequence>MNLAITVNGARHQVDARPETPLLYVLRDDLGLNGPKYGCGLGQCGACTVQLDGKAIFSCVTPVGAVGDRPVRTVEGLGTSDRMSPLQQAFLDEQAAQCGYCIAGMIMRAQALLDADPHPTEQKIRAHMQTNLCRCGTHMRILRAIRRVAGIASDGAAA</sequence>
<dbReference type="InterPro" id="IPR012675">
    <property type="entry name" value="Beta-grasp_dom_sf"/>
</dbReference>
<comment type="caution">
    <text evidence="7">The sequence shown here is derived from an EMBL/GenBank/DDBJ whole genome shotgun (WGS) entry which is preliminary data.</text>
</comment>
<dbReference type="Gene3D" id="1.10.150.120">
    <property type="entry name" value="[2Fe-2S]-binding domain"/>
    <property type="match status" value="1"/>
</dbReference>
<dbReference type="PROSITE" id="PS00197">
    <property type="entry name" value="2FE2S_FER_1"/>
    <property type="match status" value="1"/>
</dbReference>
<evidence type="ECO:0000313" key="7">
    <source>
        <dbReference type="EMBL" id="PVX30592.1"/>
    </source>
</evidence>
<gene>
    <name evidence="7" type="ORF">DD559_15620</name>
</gene>